<keyword evidence="2" id="KW-1185">Reference proteome</keyword>
<evidence type="ECO:0000313" key="2">
    <source>
        <dbReference type="Proteomes" id="UP000198583"/>
    </source>
</evidence>
<organism evidence="1 2">
    <name type="scientific">Lentzea waywayandensis</name>
    <dbReference type="NCBI Taxonomy" id="84724"/>
    <lineage>
        <taxon>Bacteria</taxon>
        <taxon>Bacillati</taxon>
        <taxon>Actinomycetota</taxon>
        <taxon>Actinomycetes</taxon>
        <taxon>Pseudonocardiales</taxon>
        <taxon>Pseudonocardiaceae</taxon>
        <taxon>Lentzea</taxon>
    </lineage>
</organism>
<dbReference type="AlphaFoldDB" id="A0A1I6FIT2"/>
<protein>
    <submittedName>
        <fullName evidence="1">Uncharacterized protein</fullName>
    </submittedName>
</protein>
<reference evidence="2" key="1">
    <citation type="submission" date="2016-10" db="EMBL/GenBank/DDBJ databases">
        <authorList>
            <person name="Varghese N."/>
            <person name="Submissions S."/>
        </authorList>
    </citation>
    <scope>NUCLEOTIDE SEQUENCE [LARGE SCALE GENOMIC DNA]</scope>
    <source>
        <strain evidence="2">DSM 44232</strain>
    </source>
</reference>
<name>A0A1I6FIT2_9PSEU</name>
<dbReference type="EMBL" id="FOYL01000022">
    <property type="protein sequence ID" value="SFR29851.1"/>
    <property type="molecule type" value="Genomic_DNA"/>
</dbReference>
<evidence type="ECO:0000313" key="1">
    <source>
        <dbReference type="EMBL" id="SFR29851.1"/>
    </source>
</evidence>
<dbReference type="Proteomes" id="UP000198583">
    <property type="component" value="Unassembled WGS sequence"/>
</dbReference>
<gene>
    <name evidence="1" type="ORF">SAMN04488564_12240</name>
</gene>
<proteinExistence type="predicted"/>
<sequence length="356" mass="37031">MMNIENLIKDTFTAREHDAPDSDAVLAAARQRIDSRRSGLSRPLAVAAGATVLTLGAVTTVVLNRPDPVEQSQTIATANGSQGSQTPAPTGQAAAGLQMPYSLGWLPPGAVAYRAHRINVGSSAANPDAPLYGGEYMLTVTADGQVLEVDVQQFRMVPVDQATFKSGPGKSVTVKGQRGVESSVSTGPGGYELYVAHPDGGSMYVHVSAAPGSNAPAQQLVDAGRRIAENIQFPGTTTVTPAYGLRDLPNGMRICAFSVDQGLGLDRSAAVPGANTSYSLGTCTVQPTVFVNSAVVGEPTGTPGQPVQGHATRYVDDNGYRQLWVLDALGGAPVVIAGRIPQADLYDIANRLVLPR</sequence>
<accession>A0A1I6FIT2</accession>
<dbReference type="STRING" id="84724.SAMN04488564_12240"/>